<keyword evidence="3" id="KW-1185">Reference proteome</keyword>
<keyword evidence="1" id="KW-0732">Signal</keyword>
<accession>A0A8B6CJD1</accession>
<dbReference type="AlphaFoldDB" id="A0A8B6CJD1"/>
<protein>
    <recommendedName>
        <fullName evidence="4">Foot protein-3</fullName>
    </recommendedName>
</protein>
<dbReference type="InterPro" id="IPR007328">
    <property type="entry name" value="Mfp-3"/>
</dbReference>
<proteinExistence type="predicted"/>
<comment type="caution">
    <text evidence="2">The sequence shown here is derived from an EMBL/GenBank/DDBJ whole genome shotgun (WGS) entry which is preliminary data.</text>
</comment>
<feature type="signal peptide" evidence="1">
    <location>
        <begin position="1"/>
        <end position="24"/>
    </location>
</feature>
<evidence type="ECO:0000313" key="2">
    <source>
        <dbReference type="EMBL" id="VDI05014.1"/>
    </source>
</evidence>
<sequence>MNNISVAVLVALVLIGSFAVQSDASDYYGPNYGPSRRWGGYGNYNRYNGRRYGGYGGNKGWNRGWRRGSWGRRKYNY</sequence>
<name>A0A8B6CJD1_MYTGA</name>
<feature type="chain" id="PRO_5032938921" description="Foot protein-3" evidence="1">
    <location>
        <begin position="25"/>
        <end position="77"/>
    </location>
</feature>
<dbReference type="Pfam" id="PF04202">
    <property type="entry name" value="Mfp-3"/>
    <property type="match status" value="1"/>
</dbReference>
<evidence type="ECO:0000256" key="1">
    <source>
        <dbReference type="SAM" id="SignalP"/>
    </source>
</evidence>
<dbReference type="Proteomes" id="UP000596742">
    <property type="component" value="Unassembled WGS sequence"/>
</dbReference>
<evidence type="ECO:0008006" key="4">
    <source>
        <dbReference type="Google" id="ProtNLM"/>
    </source>
</evidence>
<evidence type="ECO:0000313" key="3">
    <source>
        <dbReference type="Proteomes" id="UP000596742"/>
    </source>
</evidence>
<organism evidence="2 3">
    <name type="scientific">Mytilus galloprovincialis</name>
    <name type="common">Mediterranean mussel</name>
    <dbReference type="NCBI Taxonomy" id="29158"/>
    <lineage>
        <taxon>Eukaryota</taxon>
        <taxon>Metazoa</taxon>
        <taxon>Spiralia</taxon>
        <taxon>Lophotrochozoa</taxon>
        <taxon>Mollusca</taxon>
        <taxon>Bivalvia</taxon>
        <taxon>Autobranchia</taxon>
        <taxon>Pteriomorphia</taxon>
        <taxon>Mytilida</taxon>
        <taxon>Mytiloidea</taxon>
        <taxon>Mytilidae</taxon>
        <taxon>Mytilinae</taxon>
        <taxon>Mytilus</taxon>
    </lineage>
</organism>
<reference evidence="2" key="1">
    <citation type="submission" date="2018-11" db="EMBL/GenBank/DDBJ databases">
        <authorList>
            <person name="Alioto T."/>
            <person name="Alioto T."/>
        </authorList>
    </citation>
    <scope>NUCLEOTIDE SEQUENCE</scope>
</reference>
<gene>
    <name evidence="2" type="ORF">MGAL_10B056840</name>
</gene>
<dbReference type="EMBL" id="UYJE01001772">
    <property type="protein sequence ID" value="VDI05014.1"/>
    <property type="molecule type" value="Genomic_DNA"/>
</dbReference>